<dbReference type="AlphaFoldDB" id="A0A4Y7I883"/>
<evidence type="ECO:0000256" key="3">
    <source>
        <dbReference type="ARBA" id="ARBA00022989"/>
    </source>
</evidence>
<feature type="transmembrane region" description="Helical" evidence="5">
    <location>
        <begin position="97"/>
        <end position="115"/>
    </location>
</feature>
<evidence type="ECO:0000313" key="8">
    <source>
        <dbReference type="Proteomes" id="UP000316621"/>
    </source>
</evidence>
<proteinExistence type="predicted"/>
<dbReference type="PANTHER" id="PTHR48040">
    <property type="entry name" value="PLEIOTROPIC DRUG RESISTANCE PROTEIN 1-LIKE ISOFORM X1"/>
    <property type="match status" value="1"/>
</dbReference>
<dbReference type="EMBL" id="CM010715">
    <property type="protein sequence ID" value="RZC45157.1"/>
    <property type="molecule type" value="Genomic_DNA"/>
</dbReference>
<dbReference type="PANTHER" id="PTHR48040:SF28">
    <property type="entry name" value="ABC TRANSPORTER G FAMILY MEMBER 39-LIKE"/>
    <property type="match status" value="1"/>
</dbReference>
<reference evidence="7 8" key="1">
    <citation type="journal article" date="2018" name="Science">
        <title>The opium poppy genome and morphinan production.</title>
        <authorList>
            <person name="Guo L."/>
            <person name="Winzer T."/>
            <person name="Yang X."/>
            <person name="Li Y."/>
            <person name="Ning Z."/>
            <person name="He Z."/>
            <person name="Teodor R."/>
            <person name="Lu Y."/>
            <person name="Bowser T.A."/>
            <person name="Graham I.A."/>
            <person name="Ye K."/>
        </authorList>
    </citation>
    <scope>NUCLEOTIDE SEQUENCE [LARGE SCALE GENOMIC DNA]</scope>
    <source>
        <strain evidence="8">cv. HN1</strain>
        <tissue evidence="7">Leaves</tissue>
    </source>
</reference>
<accession>A0A4Y7I883</accession>
<evidence type="ECO:0000256" key="4">
    <source>
        <dbReference type="ARBA" id="ARBA00023136"/>
    </source>
</evidence>
<dbReference type="GO" id="GO:0140359">
    <property type="term" value="F:ABC-type transporter activity"/>
    <property type="evidence" value="ECO:0007669"/>
    <property type="project" value="InterPro"/>
</dbReference>
<keyword evidence="8" id="KW-1185">Reference proteome</keyword>
<feature type="transmembrane region" description="Helical" evidence="5">
    <location>
        <begin position="127"/>
        <end position="146"/>
    </location>
</feature>
<dbReference type="InterPro" id="IPR013525">
    <property type="entry name" value="ABC2_TM"/>
</dbReference>
<evidence type="ECO:0000256" key="5">
    <source>
        <dbReference type="SAM" id="Phobius"/>
    </source>
</evidence>
<dbReference type="GO" id="GO:0016020">
    <property type="term" value="C:membrane"/>
    <property type="evidence" value="ECO:0007669"/>
    <property type="project" value="UniProtKB-SubCell"/>
</dbReference>
<evidence type="ECO:0000313" key="7">
    <source>
        <dbReference type="EMBL" id="RZC45157.1"/>
    </source>
</evidence>
<protein>
    <recommendedName>
        <fullName evidence="6">ABC-2 type transporter transmembrane domain-containing protein</fullName>
    </recommendedName>
</protein>
<evidence type="ECO:0000256" key="2">
    <source>
        <dbReference type="ARBA" id="ARBA00022692"/>
    </source>
</evidence>
<evidence type="ECO:0000256" key="1">
    <source>
        <dbReference type="ARBA" id="ARBA00004141"/>
    </source>
</evidence>
<keyword evidence="4 5" id="KW-0472">Membrane</keyword>
<comment type="subcellular location">
    <subcellularLocation>
        <location evidence="1">Membrane</location>
        <topology evidence="1">Multi-pass membrane protein</topology>
    </subcellularLocation>
</comment>
<gene>
    <name evidence="7" type="ORF">C5167_038107</name>
</gene>
<keyword evidence="3 5" id="KW-1133">Transmembrane helix</keyword>
<dbReference type="Gramene" id="RZC45157">
    <property type="protein sequence ID" value="RZC45157"/>
    <property type="gene ID" value="C5167_038107"/>
</dbReference>
<keyword evidence="2 5" id="KW-0812">Transmembrane</keyword>
<feature type="domain" description="ABC-2 type transporter transmembrane" evidence="6">
    <location>
        <begin position="77"/>
        <end position="179"/>
    </location>
</feature>
<organism evidence="7 8">
    <name type="scientific">Papaver somniferum</name>
    <name type="common">Opium poppy</name>
    <dbReference type="NCBI Taxonomy" id="3469"/>
    <lineage>
        <taxon>Eukaryota</taxon>
        <taxon>Viridiplantae</taxon>
        <taxon>Streptophyta</taxon>
        <taxon>Embryophyta</taxon>
        <taxon>Tracheophyta</taxon>
        <taxon>Spermatophyta</taxon>
        <taxon>Magnoliopsida</taxon>
        <taxon>Ranunculales</taxon>
        <taxon>Papaveraceae</taxon>
        <taxon>Papaveroideae</taxon>
        <taxon>Papaver</taxon>
    </lineage>
</organism>
<dbReference type="Proteomes" id="UP000316621">
    <property type="component" value="Chromosome 1"/>
</dbReference>
<dbReference type="Pfam" id="PF01061">
    <property type="entry name" value="ABC2_membrane"/>
    <property type="match status" value="1"/>
</dbReference>
<sequence>MPQTLRLAGRKTGGYIEVSITITGYAKKQETFSRISGYCEQNDIHSPNLTVYESLLYSAWLCIPSSVDIDTREMFDQTKACLWKQHWSYWRNPEYNAIRFFFTVICALLFGSIFWQMGGKIMKQQDFLNVMGSMFTAVTFLGVNSASSVQPVVGIERSVFYRERAAGLYFALPYALAQVNHPRALKRKSRTTIYQSHSCC</sequence>
<evidence type="ECO:0000259" key="6">
    <source>
        <dbReference type="Pfam" id="PF01061"/>
    </source>
</evidence>
<name>A0A4Y7I883_PAPSO</name>